<keyword evidence="2" id="KW-0812">Transmembrane</keyword>
<evidence type="ECO:0000256" key="1">
    <source>
        <dbReference type="SAM" id="MobiDB-lite"/>
    </source>
</evidence>
<name>A0AAN8J520_PATCE</name>
<comment type="caution">
    <text evidence="3">The sequence shown here is derived from an EMBL/GenBank/DDBJ whole genome shotgun (WGS) entry which is preliminary data.</text>
</comment>
<evidence type="ECO:0000256" key="2">
    <source>
        <dbReference type="SAM" id="Phobius"/>
    </source>
</evidence>
<accession>A0AAN8J520</accession>
<dbReference type="AlphaFoldDB" id="A0AAN8J520"/>
<protein>
    <submittedName>
        <fullName evidence="3">Uncharacterized protein</fullName>
    </submittedName>
</protein>
<feature type="compositionally biased region" description="Basic and acidic residues" evidence="1">
    <location>
        <begin position="241"/>
        <end position="253"/>
    </location>
</feature>
<reference evidence="3 4" key="1">
    <citation type="submission" date="2024-01" db="EMBL/GenBank/DDBJ databases">
        <title>The genome of the rayed Mediterranean limpet Patella caerulea (Linnaeus, 1758).</title>
        <authorList>
            <person name="Anh-Thu Weber A."/>
            <person name="Halstead-Nussloch G."/>
        </authorList>
    </citation>
    <scope>NUCLEOTIDE SEQUENCE [LARGE SCALE GENOMIC DNA]</scope>
    <source>
        <strain evidence="3">AATW-2023a</strain>
        <tissue evidence="3">Whole specimen</tissue>
    </source>
</reference>
<dbReference type="EMBL" id="JAZGQO010000015">
    <property type="protein sequence ID" value="KAK6169880.1"/>
    <property type="molecule type" value="Genomic_DNA"/>
</dbReference>
<feature type="transmembrane region" description="Helical" evidence="2">
    <location>
        <begin position="6"/>
        <end position="29"/>
    </location>
</feature>
<keyword evidence="2" id="KW-0472">Membrane</keyword>
<gene>
    <name evidence="3" type="ORF">SNE40_020853</name>
</gene>
<sequence>MELVYVLAATTGLLLLLIIILIIIVICVVRKLKRLPTRCESCKNKIRHDLEAGFPHSPRETTTEYTDESVFMDDCEKNKRGQREEATKINKYEDFAVIKHFSDTEENVLSSKSRVEERELTPAENGYDEDEAYNDALAVFSNPRADMRCDNPAYVGPNHAPPLPRKNKSRTANPFVVYKHNTPVQSEYKHNTPVHAENEEELGIYDRLPRPRPVIQNQHADINPKGAVLLPSFYPNLRPRTQSEGESREKLEGTHAVISDSRSRVNSLSSART</sequence>
<organism evidence="3 4">
    <name type="scientific">Patella caerulea</name>
    <name type="common">Rayed Mediterranean limpet</name>
    <dbReference type="NCBI Taxonomy" id="87958"/>
    <lineage>
        <taxon>Eukaryota</taxon>
        <taxon>Metazoa</taxon>
        <taxon>Spiralia</taxon>
        <taxon>Lophotrochozoa</taxon>
        <taxon>Mollusca</taxon>
        <taxon>Gastropoda</taxon>
        <taxon>Patellogastropoda</taxon>
        <taxon>Patelloidea</taxon>
        <taxon>Patellidae</taxon>
        <taxon>Patella</taxon>
    </lineage>
</organism>
<proteinExistence type="predicted"/>
<feature type="compositionally biased region" description="Low complexity" evidence="1">
    <location>
        <begin position="264"/>
        <end position="273"/>
    </location>
</feature>
<feature type="region of interest" description="Disordered" evidence="1">
    <location>
        <begin position="233"/>
        <end position="273"/>
    </location>
</feature>
<keyword evidence="4" id="KW-1185">Reference proteome</keyword>
<dbReference type="Proteomes" id="UP001347796">
    <property type="component" value="Unassembled WGS sequence"/>
</dbReference>
<keyword evidence="2" id="KW-1133">Transmembrane helix</keyword>
<evidence type="ECO:0000313" key="3">
    <source>
        <dbReference type="EMBL" id="KAK6169880.1"/>
    </source>
</evidence>
<evidence type="ECO:0000313" key="4">
    <source>
        <dbReference type="Proteomes" id="UP001347796"/>
    </source>
</evidence>